<evidence type="ECO:0000256" key="1">
    <source>
        <dbReference type="SAM" id="SignalP"/>
    </source>
</evidence>
<gene>
    <name evidence="2" type="ORF">FYJ85_16795</name>
</gene>
<keyword evidence="3" id="KW-1185">Reference proteome</keyword>
<accession>A0A844G8V0</accession>
<dbReference type="InterPro" id="IPR011990">
    <property type="entry name" value="TPR-like_helical_dom_sf"/>
</dbReference>
<dbReference type="SUPFAM" id="SSF48452">
    <property type="entry name" value="TPR-like"/>
    <property type="match status" value="2"/>
</dbReference>
<dbReference type="Proteomes" id="UP000435649">
    <property type="component" value="Unassembled WGS sequence"/>
</dbReference>
<dbReference type="AlphaFoldDB" id="A0A844G8V0"/>
<sequence length="609" mass="69886">MAMFSGKIRLATLTVLLLNGSLFAVPDWETAAELRKNNEIDKAETTLKKYSSPAGFEQLKPAEKIEFLRGLLELAHIRALNDDVVGSLALLNWAEGRSDPYQRSIACVKYAEILLDLGEFERARGYLANADELIKTRATKKDTGAAIGQGGEKVDTGGAWRELRDESDALKADIESEEMKNKFGATYGSYVKLRRLQQVVKRARIPRYRQEAMRVADEIIATDPASQFAVAAEYLKGELMASRLTENSDKKEIRKAKDYLEKFVKAQPEGLYRGEALMLLGKISLEIEWNAKDAEKYYNQALDYFRKAREKRDALSLYAAINDDLKKQAEPTQKPTSLNEWMRTIYHDEDPLKLYNTASAPVWYIDNKEKECVYACGFLAFAAGKYDAAKECWERVKDLSPDDAQIHPLLPTTVYKRLTKACRLQAMMYWPEEKANIKNADMRLMLQHAEYLALLEKWSESAVFLEKLKKRCRTDDELAVVLVGLATVHTYWFNDPSFTYAFSCYKTVVENKKLYGTSIHGRAVKENGKLWLSVAHQQKKALPFFLQYQKMYKNGRYFREVRFMEAKCHLAAGRLDLAKKIYETLKGGSDSYEHFLLSRIKKYENDRKK</sequence>
<protein>
    <recommendedName>
        <fullName evidence="4">Tetratricopeptide repeat protein</fullName>
    </recommendedName>
</protein>
<name>A0A844G8V0_9BACT</name>
<reference evidence="2 3" key="1">
    <citation type="submission" date="2019-08" db="EMBL/GenBank/DDBJ databases">
        <title>In-depth cultivation of the pig gut microbiome towards novel bacterial diversity and tailored functional studies.</title>
        <authorList>
            <person name="Wylensek D."/>
            <person name="Hitch T.C.A."/>
            <person name="Clavel T."/>
        </authorList>
    </citation>
    <scope>NUCLEOTIDE SEQUENCE [LARGE SCALE GENOMIC DNA]</scope>
    <source>
        <strain evidence="2 3">BBE-744-WT-12</strain>
    </source>
</reference>
<feature type="chain" id="PRO_5032554524" description="Tetratricopeptide repeat protein" evidence="1">
    <location>
        <begin position="25"/>
        <end position="609"/>
    </location>
</feature>
<keyword evidence="1" id="KW-0732">Signal</keyword>
<evidence type="ECO:0008006" key="4">
    <source>
        <dbReference type="Google" id="ProtNLM"/>
    </source>
</evidence>
<proteinExistence type="predicted"/>
<dbReference type="RefSeq" id="WP_154419624.1">
    <property type="nucleotide sequence ID" value="NZ_VUNS01000022.1"/>
</dbReference>
<comment type="caution">
    <text evidence="2">The sequence shown here is derived from an EMBL/GenBank/DDBJ whole genome shotgun (WGS) entry which is preliminary data.</text>
</comment>
<dbReference type="EMBL" id="VUNS01000022">
    <property type="protein sequence ID" value="MST98699.1"/>
    <property type="molecule type" value="Genomic_DNA"/>
</dbReference>
<evidence type="ECO:0000313" key="2">
    <source>
        <dbReference type="EMBL" id="MST98699.1"/>
    </source>
</evidence>
<feature type="signal peptide" evidence="1">
    <location>
        <begin position="1"/>
        <end position="24"/>
    </location>
</feature>
<evidence type="ECO:0000313" key="3">
    <source>
        <dbReference type="Proteomes" id="UP000435649"/>
    </source>
</evidence>
<dbReference type="Gene3D" id="1.25.40.10">
    <property type="entry name" value="Tetratricopeptide repeat domain"/>
    <property type="match status" value="2"/>
</dbReference>
<organism evidence="2 3">
    <name type="scientific">Victivallis lenta</name>
    <dbReference type="NCBI Taxonomy" id="2606640"/>
    <lineage>
        <taxon>Bacteria</taxon>
        <taxon>Pseudomonadati</taxon>
        <taxon>Lentisphaerota</taxon>
        <taxon>Lentisphaeria</taxon>
        <taxon>Victivallales</taxon>
        <taxon>Victivallaceae</taxon>
        <taxon>Victivallis</taxon>
    </lineage>
</organism>